<evidence type="ECO:0000313" key="4">
    <source>
        <dbReference type="Proteomes" id="UP001519460"/>
    </source>
</evidence>
<accession>A0ABD0LB10</accession>
<keyword evidence="4" id="KW-1185">Reference proteome</keyword>
<gene>
    <name evidence="3" type="ORF">BaRGS_00012056</name>
</gene>
<dbReference type="Gene3D" id="3.50.30.50">
    <property type="entry name" value="Putative cyclase"/>
    <property type="match status" value="1"/>
</dbReference>
<dbReference type="AlphaFoldDB" id="A0ABD0LB10"/>
<reference evidence="3 4" key="1">
    <citation type="journal article" date="2023" name="Sci. Data">
        <title>Genome assembly of the Korean intertidal mud-creeper Batillaria attramentaria.</title>
        <authorList>
            <person name="Patra A.K."/>
            <person name="Ho P.T."/>
            <person name="Jun S."/>
            <person name="Lee S.J."/>
            <person name="Kim Y."/>
            <person name="Won Y.J."/>
        </authorList>
    </citation>
    <scope>NUCLEOTIDE SEQUENCE [LARGE SCALE GENOMIC DNA]</scope>
    <source>
        <strain evidence="3">Wonlab-2016</strain>
    </source>
</reference>
<dbReference type="SUPFAM" id="SSF102198">
    <property type="entry name" value="Putative cyclase"/>
    <property type="match status" value="1"/>
</dbReference>
<dbReference type="InterPro" id="IPR007325">
    <property type="entry name" value="KFase/CYL"/>
</dbReference>
<organism evidence="3 4">
    <name type="scientific">Batillaria attramentaria</name>
    <dbReference type="NCBI Taxonomy" id="370345"/>
    <lineage>
        <taxon>Eukaryota</taxon>
        <taxon>Metazoa</taxon>
        <taxon>Spiralia</taxon>
        <taxon>Lophotrochozoa</taxon>
        <taxon>Mollusca</taxon>
        <taxon>Gastropoda</taxon>
        <taxon>Caenogastropoda</taxon>
        <taxon>Sorbeoconcha</taxon>
        <taxon>Cerithioidea</taxon>
        <taxon>Batillariidae</taxon>
        <taxon>Batillaria</taxon>
    </lineage>
</organism>
<proteinExistence type="inferred from homology"/>
<dbReference type="PANTHER" id="PTHR31118">
    <property type="entry name" value="CYCLASE-LIKE PROTEIN 2"/>
    <property type="match status" value="1"/>
</dbReference>
<name>A0ABD0LB10_9CAEN</name>
<evidence type="ECO:0000313" key="3">
    <source>
        <dbReference type="EMBL" id="KAK7496649.1"/>
    </source>
</evidence>
<dbReference type="Pfam" id="PF04199">
    <property type="entry name" value="Cyclase"/>
    <property type="match status" value="1"/>
</dbReference>
<feature type="signal peptide" evidence="2">
    <location>
        <begin position="1"/>
        <end position="18"/>
    </location>
</feature>
<dbReference type="Proteomes" id="UP001519460">
    <property type="component" value="Unassembled WGS sequence"/>
</dbReference>
<dbReference type="EMBL" id="JACVVK020000065">
    <property type="protein sequence ID" value="KAK7496649.1"/>
    <property type="molecule type" value="Genomic_DNA"/>
</dbReference>
<protein>
    <recommendedName>
        <fullName evidence="5">Cyclase</fullName>
    </recommendedName>
</protein>
<evidence type="ECO:0000256" key="2">
    <source>
        <dbReference type="SAM" id="SignalP"/>
    </source>
</evidence>
<evidence type="ECO:0000256" key="1">
    <source>
        <dbReference type="ARBA" id="ARBA00007865"/>
    </source>
</evidence>
<dbReference type="PANTHER" id="PTHR31118:SF12">
    <property type="entry name" value="CYCLASE-LIKE PROTEIN 2"/>
    <property type="match status" value="1"/>
</dbReference>
<comment type="similarity">
    <text evidence="1">Belongs to the Cyclase 1 superfamily.</text>
</comment>
<evidence type="ECO:0008006" key="5">
    <source>
        <dbReference type="Google" id="ProtNLM"/>
    </source>
</evidence>
<comment type="caution">
    <text evidence="3">The sequence shown here is derived from an EMBL/GenBank/DDBJ whole genome shotgun (WGS) entry which is preliminary data.</text>
</comment>
<dbReference type="InterPro" id="IPR037175">
    <property type="entry name" value="KFase_sf"/>
</dbReference>
<feature type="chain" id="PRO_5044812528" description="Cyclase" evidence="2">
    <location>
        <begin position="19"/>
        <end position="293"/>
    </location>
</feature>
<sequence>MTVLSQLVMAVCVVTSLGAPAMTVVDLTHQLGKDSLFWPGQPPFNFTILHRGYYQVWKTWFENNHLAVAEHGGTHIDAPAHFAEGHWRTHEIPASHLVGPGVIVDVTDKVKDNSDYAVTVGDLKAWEDQYGRIPDGAVVLMKSGWSKRYPDAKRMFGTETPEDDTTYHFPGFDEDAARWLAEERSVVAVGADTPTPDPGIKSHSFPVHQVLLPKDVVLLEFVANVESLPPSGATIVIGVVNLRDGSGGPARIMGLIGPDADTSGCAAGLGEGMGLAWLLSAGVLLTNRIARAQ</sequence>
<keyword evidence="2" id="KW-0732">Signal</keyword>